<protein>
    <submittedName>
        <fullName evidence="2">Uncharacterized protein</fullName>
    </submittedName>
</protein>
<feature type="compositionally biased region" description="Low complexity" evidence="1">
    <location>
        <begin position="18"/>
        <end position="30"/>
    </location>
</feature>
<feature type="region of interest" description="Disordered" evidence="1">
    <location>
        <begin position="62"/>
        <end position="108"/>
    </location>
</feature>
<sequence length="141" mass="15012">MEGCSKLEPAPPGTSDMSPLLSGPLGTPPGQTDSVLTAARLVRRGWTEEGRNTGWQVSYFDSSRRAPVSRADGNPAPQRAEIGLKEPGSNQDGARGTEGGLSAERQADRQTGLCVGVSGCRTTFRQCRRFKVPLLPVIAEM</sequence>
<dbReference type="EMBL" id="SRLO01005399">
    <property type="protein sequence ID" value="TNN29652.1"/>
    <property type="molecule type" value="Genomic_DNA"/>
</dbReference>
<accession>A0A4Z2EMP9</accession>
<organism evidence="2 3">
    <name type="scientific">Liparis tanakae</name>
    <name type="common">Tanaka's snailfish</name>
    <dbReference type="NCBI Taxonomy" id="230148"/>
    <lineage>
        <taxon>Eukaryota</taxon>
        <taxon>Metazoa</taxon>
        <taxon>Chordata</taxon>
        <taxon>Craniata</taxon>
        <taxon>Vertebrata</taxon>
        <taxon>Euteleostomi</taxon>
        <taxon>Actinopterygii</taxon>
        <taxon>Neopterygii</taxon>
        <taxon>Teleostei</taxon>
        <taxon>Neoteleostei</taxon>
        <taxon>Acanthomorphata</taxon>
        <taxon>Eupercaria</taxon>
        <taxon>Perciformes</taxon>
        <taxon>Cottioidei</taxon>
        <taxon>Cottales</taxon>
        <taxon>Liparidae</taxon>
        <taxon>Liparis</taxon>
    </lineage>
</organism>
<keyword evidence="3" id="KW-1185">Reference proteome</keyword>
<name>A0A4Z2EMP9_9TELE</name>
<reference evidence="2 3" key="1">
    <citation type="submission" date="2019-03" db="EMBL/GenBank/DDBJ databases">
        <title>First draft genome of Liparis tanakae, snailfish: a comprehensive survey of snailfish specific genes.</title>
        <authorList>
            <person name="Kim W."/>
            <person name="Song I."/>
            <person name="Jeong J.-H."/>
            <person name="Kim D."/>
            <person name="Kim S."/>
            <person name="Ryu S."/>
            <person name="Song J.Y."/>
            <person name="Lee S.K."/>
        </authorList>
    </citation>
    <scope>NUCLEOTIDE SEQUENCE [LARGE SCALE GENOMIC DNA]</scope>
    <source>
        <tissue evidence="2">Muscle</tissue>
    </source>
</reference>
<evidence type="ECO:0000313" key="2">
    <source>
        <dbReference type="EMBL" id="TNN29652.1"/>
    </source>
</evidence>
<gene>
    <name evidence="2" type="ORF">EYF80_060199</name>
</gene>
<dbReference type="AlphaFoldDB" id="A0A4Z2EMP9"/>
<evidence type="ECO:0000313" key="3">
    <source>
        <dbReference type="Proteomes" id="UP000314294"/>
    </source>
</evidence>
<dbReference type="OrthoDB" id="8959566at2759"/>
<proteinExistence type="predicted"/>
<feature type="region of interest" description="Disordered" evidence="1">
    <location>
        <begin position="1"/>
        <end position="34"/>
    </location>
</feature>
<evidence type="ECO:0000256" key="1">
    <source>
        <dbReference type="SAM" id="MobiDB-lite"/>
    </source>
</evidence>
<dbReference type="Proteomes" id="UP000314294">
    <property type="component" value="Unassembled WGS sequence"/>
</dbReference>
<comment type="caution">
    <text evidence="2">The sequence shown here is derived from an EMBL/GenBank/DDBJ whole genome shotgun (WGS) entry which is preliminary data.</text>
</comment>